<gene>
    <name evidence="2" type="ORF">ANE_LOCUS2247</name>
</gene>
<feature type="region of interest" description="Disordered" evidence="1">
    <location>
        <begin position="98"/>
        <end position="220"/>
    </location>
</feature>
<evidence type="ECO:0000256" key="1">
    <source>
        <dbReference type="SAM" id="MobiDB-lite"/>
    </source>
</evidence>
<feature type="compositionally biased region" description="Basic and acidic residues" evidence="1">
    <location>
        <begin position="160"/>
        <end position="195"/>
    </location>
</feature>
<protein>
    <recommendedName>
        <fullName evidence="4">DUF287 domain-containing protein</fullName>
    </recommendedName>
</protein>
<proteinExistence type="predicted"/>
<accession>A0A565AS13</accession>
<dbReference type="AlphaFoldDB" id="A0A565AS13"/>
<sequence length="220" mass="24886">MELELDVACRSKPMDDGADDKGLEVDGNELKEINDVLIEVQDGMVKMNKIMEEGFQRISSMFGGYETRLKAVESFVNSQGWNDRGDFDFDKQYRPRSSFWTHSDCSGGGQKQKEAKRVENDPLEKDPKTELEKEPKSGVEKETKAEAIEKELEAEEAEKDPESGVDKEAEAEKGEESEVEKEPEAEKHNEVVGEKRIKKPSAAMRTPYRAPNPAKRSKKN</sequence>
<dbReference type="EMBL" id="CABITT030000001">
    <property type="protein sequence ID" value="VVA91802.1"/>
    <property type="molecule type" value="Genomic_DNA"/>
</dbReference>
<evidence type="ECO:0000313" key="3">
    <source>
        <dbReference type="Proteomes" id="UP000489600"/>
    </source>
</evidence>
<organism evidence="2 3">
    <name type="scientific">Arabis nemorensis</name>
    <dbReference type="NCBI Taxonomy" id="586526"/>
    <lineage>
        <taxon>Eukaryota</taxon>
        <taxon>Viridiplantae</taxon>
        <taxon>Streptophyta</taxon>
        <taxon>Embryophyta</taxon>
        <taxon>Tracheophyta</taxon>
        <taxon>Spermatophyta</taxon>
        <taxon>Magnoliopsida</taxon>
        <taxon>eudicotyledons</taxon>
        <taxon>Gunneridae</taxon>
        <taxon>Pentapetalae</taxon>
        <taxon>rosids</taxon>
        <taxon>malvids</taxon>
        <taxon>Brassicales</taxon>
        <taxon>Brassicaceae</taxon>
        <taxon>Arabideae</taxon>
        <taxon>Arabis</taxon>
    </lineage>
</organism>
<evidence type="ECO:0000313" key="2">
    <source>
        <dbReference type="EMBL" id="VVA91802.1"/>
    </source>
</evidence>
<dbReference type="Proteomes" id="UP000489600">
    <property type="component" value="Unassembled WGS sequence"/>
</dbReference>
<keyword evidence="3" id="KW-1185">Reference proteome</keyword>
<comment type="caution">
    <text evidence="2">The sequence shown here is derived from an EMBL/GenBank/DDBJ whole genome shotgun (WGS) entry which is preliminary data.</text>
</comment>
<evidence type="ECO:0008006" key="4">
    <source>
        <dbReference type="Google" id="ProtNLM"/>
    </source>
</evidence>
<feature type="compositionally biased region" description="Basic and acidic residues" evidence="1">
    <location>
        <begin position="111"/>
        <end position="151"/>
    </location>
</feature>
<name>A0A565AS13_9BRAS</name>
<reference evidence="2" key="1">
    <citation type="submission" date="2019-07" db="EMBL/GenBank/DDBJ databases">
        <authorList>
            <person name="Dittberner H."/>
        </authorList>
    </citation>
    <scope>NUCLEOTIDE SEQUENCE [LARGE SCALE GENOMIC DNA]</scope>
</reference>